<accession>A0A6J5M3J8</accession>
<name>A0A6J5M3J8_9CAUD</name>
<gene>
    <name evidence="1" type="ORF">UFOVP415_15</name>
</gene>
<organism evidence="1">
    <name type="scientific">uncultured Caudovirales phage</name>
    <dbReference type="NCBI Taxonomy" id="2100421"/>
    <lineage>
        <taxon>Viruses</taxon>
        <taxon>Duplodnaviria</taxon>
        <taxon>Heunggongvirae</taxon>
        <taxon>Uroviricota</taxon>
        <taxon>Caudoviricetes</taxon>
        <taxon>Peduoviridae</taxon>
        <taxon>Maltschvirus</taxon>
        <taxon>Maltschvirus maltsch</taxon>
    </lineage>
</organism>
<dbReference type="EMBL" id="LR796390">
    <property type="protein sequence ID" value="CAB4141545.1"/>
    <property type="molecule type" value="Genomic_DNA"/>
</dbReference>
<evidence type="ECO:0000313" key="1">
    <source>
        <dbReference type="EMBL" id="CAB4141545.1"/>
    </source>
</evidence>
<proteinExistence type="predicted"/>
<sequence>MTEFEYNTTLNGGVITVVLNIEEIFDEDGKDWVTSFQAVYFDCTDVTGILSKEQINELEMEAQAGFSDYCFELGNV</sequence>
<protein>
    <submittedName>
        <fullName evidence="1">Uncharacterized protein</fullName>
    </submittedName>
</protein>
<reference evidence="1" key="1">
    <citation type="submission" date="2020-04" db="EMBL/GenBank/DDBJ databases">
        <authorList>
            <person name="Chiriac C."/>
            <person name="Salcher M."/>
            <person name="Ghai R."/>
            <person name="Kavagutti S V."/>
        </authorList>
    </citation>
    <scope>NUCLEOTIDE SEQUENCE</scope>
</reference>